<dbReference type="RefSeq" id="WP_095068838.1">
    <property type="nucleotide sequence ID" value="NZ_LT899436.1"/>
</dbReference>
<accession>A0A238U6F8</accession>
<protein>
    <recommendedName>
        <fullName evidence="3">Phenylalanyl-tRNA synthetase subunit alpha</fullName>
    </recommendedName>
</protein>
<keyword evidence="2" id="KW-1185">Reference proteome</keyword>
<dbReference type="EMBL" id="LT899436">
    <property type="protein sequence ID" value="SNR13970.1"/>
    <property type="molecule type" value="Genomic_DNA"/>
</dbReference>
<dbReference type="OrthoDB" id="953239at2"/>
<evidence type="ECO:0000313" key="1">
    <source>
        <dbReference type="EMBL" id="SNR13970.1"/>
    </source>
</evidence>
<name>A0A238U6F8_9FLAO</name>
<dbReference type="AlphaFoldDB" id="A0A238U6F8"/>
<sequence>MKKDIVIPEVTGIEMAVVLEHNETHNTDDWYVYLINKKEVALDMIMIVSQGFSETKTTTVFRKKIHQLGANSFAKIEMIHPDVFGLSNRFQVSFFEGNQIQEKTFVFQANTIKEGALRMVPSLNKRGIVIK</sequence>
<organism evidence="1 2">
    <name type="scientific">Tenacibaculum jejuense</name>
    <dbReference type="NCBI Taxonomy" id="584609"/>
    <lineage>
        <taxon>Bacteria</taxon>
        <taxon>Pseudomonadati</taxon>
        <taxon>Bacteroidota</taxon>
        <taxon>Flavobacteriia</taxon>
        <taxon>Flavobacteriales</taxon>
        <taxon>Flavobacteriaceae</taxon>
        <taxon>Tenacibaculum</taxon>
    </lineage>
</organism>
<evidence type="ECO:0000313" key="2">
    <source>
        <dbReference type="Proteomes" id="UP000215214"/>
    </source>
</evidence>
<dbReference type="KEGG" id="tje:TJEJU_0164"/>
<proteinExistence type="predicted"/>
<dbReference type="Proteomes" id="UP000215214">
    <property type="component" value="Chromosome TJEJU"/>
</dbReference>
<reference evidence="1 2" key="1">
    <citation type="submission" date="2017-07" db="EMBL/GenBank/DDBJ databases">
        <authorList>
            <person name="Sun Z.S."/>
            <person name="Albrecht U."/>
            <person name="Echele G."/>
            <person name="Lee C.C."/>
        </authorList>
    </citation>
    <scope>NUCLEOTIDE SEQUENCE [LARGE SCALE GENOMIC DNA]</scope>
    <source>
        <strain evidence="2">type strain: KCTC 22618</strain>
    </source>
</reference>
<gene>
    <name evidence="1" type="ORF">TJEJU_0164</name>
</gene>
<evidence type="ECO:0008006" key="3">
    <source>
        <dbReference type="Google" id="ProtNLM"/>
    </source>
</evidence>